<dbReference type="SUPFAM" id="SSF109998">
    <property type="entry name" value="Triger factor/SurA peptide-binding domain-like"/>
    <property type="match status" value="1"/>
</dbReference>
<keyword evidence="6" id="KW-1133">Transmembrane helix</keyword>
<dbReference type="SUPFAM" id="SSF54534">
    <property type="entry name" value="FKBP-like"/>
    <property type="match status" value="1"/>
</dbReference>
<keyword evidence="5" id="KW-0812">Transmembrane</keyword>
<dbReference type="GO" id="GO:0003755">
    <property type="term" value="F:peptidyl-prolyl cis-trans isomerase activity"/>
    <property type="evidence" value="ECO:0007669"/>
    <property type="project" value="UniProtKB-KW"/>
</dbReference>
<evidence type="ECO:0000256" key="3">
    <source>
        <dbReference type="ARBA" id="ARBA00022475"/>
    </source>
</evidence>
<evidence type="ECO:0000256" key="14">
    <source>
        <dbReference type="PROSITE-ProRule" id="PRU00278"/>
    </source>
</evidence>
<dbReference type="RefSeq" id="WP_170955971.1">
    <property type="nucleotide sequence ID" value="NZ_OBEL01000001.1"/>
</dbReference>
<evidence type="ECO:0000256" key="4">
    <source>
        <dbReference type="ARBA" id="ARBA00022519"/>
    </source>
</evidence>
<dbReference type="PROSITE" id="PS50198">
    <property type="entry name" value="PPIC_PPIASE_2"/>
    <property type="match status" value="1"/>
</dbReference>
<dbReference type="Pfam" id="PF13624">
    <property type="entry name" value="SurA_N_3"/>
    <property type="match status" value="1"/>
</dbReference>
<protein>
    <recommendedName>
        <fullName evidence="2">Parvulin-like PPIase</fullName>
    </recommendedName>
    <alternativeName>
        <fullName evidence="9">Peptidyl-prolyl cis-trans isomerase plp</fullName>
    </alternativeName>
    <alternativeName>
        <fullName evidence="12">Periplasmic chaperone PpiD</fullName>
    </alternativeName>
    <alternativeName>
        <fullName evidence="13">Periplasmic folding chaperone</fullName>
    </alternativeName>
    <alternativeName>
        <fullName evidence="10">Rotamase plp</fullName>
    </alternativeName>
</protein>
<dbReference type="EMBL" id="OBEL01000001">
    <property type="protein sequence ID" value="SNZ07813.1"/>
    <property type="molecule type" value="Genomic_DNA"/>
</dbReference>
<evidence type="ECO:0000256" key="8">
    <source>
        <dbReference type="ARBA" id="ARBA00023186"/>
    </source>
</evidence>
<comment type="subcellular location">
    <subcellularLocation>
        <location evidence="1">Cell inner membrane</location>
        <topology evidence="1">Single-pass type II membrane protein</topology>
        <orientation evidence="1">Periplasmic side</orientation>
    </subcellularLocation>
</comment>
<gene>
    <name evidence="16" type="ORF">SAMN06265368_1282</name>
</gene>
<dbReference type="PANTHER" id="PTHR47529:SF1">
    <property type="entry name" value="PERIPLASMIC CHAPERONE PPID"/>
    <property type="match status" value="1"/>
</dbReference>
<evidence type="ECO:0000256" key="12">
    <source>
        <dbReference type="ARBA" id="ARBA00040743"/>
    </source>
</evidence>
<dbReference type="AlphaFoldDB" id="A0A285NFZ4"/>
<dbReference type="Proteomes" id="UP000219439">
    <property type="component" value="Unassembled WGS sequence"/>
</dbReference>
<keyword evidence="4" id="KW-0997">Cell inner membrane</keyword>
<evidence type="ECO:0000256" key="10">
    <source>
        <dbReference type="ARBA" id="ARBA00031484"/>
    </source>
</evidence>
<reference evidence="16 17" key="1">
    <citation type="submission" date="2017-09" db="EMBL/GenBank/DDBJ databases">
        <authorList>
            <person name="Ehlers B."/>
            <person name="Leendertz F.H."/>
        </authorList>
    </citation>
    <scope>NUCLEOTIDE SEQUENCE [LARGE SCALE GENOMIC DNA]</scope>
    <source>
        <strain evidence="16 17">DSM 18289</strain>
    </source>
</reference>
<sequence length="624" mass="68565">MMEFMRTMAAGWVAKIFMGLLVLSFAVWGIADIFNGFGRGAVATVGDAEIDARDYQVELNKELNILSNRLGRTITPSQSATFGIPNQVLGRMIAEGTLDDLALKYNVGLSKEELAKRIAEEPSFQTLGRFDRAYMQNVLRSLGTTEDRYVTSREKLEARRQIGGGLAGLATAPTASLKVFHRFANEKRSADYLILEESKLPEVAEPTDAELETYYKDKKLAFRAPEYRSFELLKLEPGDIADPSAVSDEDAKIVFDSGSNRFRTPEKRRVQQILFSSEEEAKAASDKIKDGTSFDDILTERNIKPEDADFGLLTKTELTDPAAADAAFTLDLNTVSDVVDGRFGKLLLRVTEIQPEASKPFDEVKDILKAEIAADRANGEVLDMFDSVEDERAGGSTLKEIADKLNLKLRTITSISKAGDLKTEDKVTDLPEQEKLLTGIFESDVDLETDPIDIGSTGFAWYNVIDITPAQDRPLTDVKAKVIEAWKADKRRTQLTDLATKLKGELDGGKSLADIAADQGIEVKQAKDLTRQSQGVSVPQSAIDQLFNGPVGYTATAAGENSQLLLKVTDITAPEFNADGLENDALRRQLDQNAENDLLSQLVGGLQRDLGISINQPLLNQLVR</sequence>
<evidence type="ECO:0000313" key="16">
    <source>
        <dbReference type="EMBL" id="SNZ07813.1"/>
    </source>
</evidence>
<evidence type="ECO:0000256" key="7">
    <source>
        <dbReference type="ARBA" id="ARBA00023136"/>
    </source>
</evidence>
<feature type="domain" description="PpiC" evidence="15">
    <location>
        <begin position="265"/>
        <end position="352"/>
    </location>
</feature>
<keyword evidence="8" id="KW-0143">Chaperone</keyword>
<dbReference type="GO" id="GO:0005886">
    <property type="term" value="C:plasma membrane"/>
    <property type="evidence" value="ECO:0007669"/>
    <property type="project" value="UniProtKB-SubCell"/>
</dbReference>
<keyword evidence="7" id="KW-0472">Membrane</keyword>
<evidence type="ECO:0000259" key="15">
    <source>
        <dbReference type="PROSITE" id="PS50198"/>
    </source>
</evidence>
<dbReference type="Pfam" id="PF13145">
    <property type="entry name" value="Rotamase_2"/>
    <property type="match status" value="1"/>
</dbReference>
<keyword evidence="17" id="KW-1185">Reference proteome</keyword>
<evidence type="ECO:0000256" key="6">
    <source>
        <dbReference type="ARBA" id="ARBA00022989"/>
    </source>
</evidence>
<dbReference type="PANTHER" id="PTHR47529">
    <property type="entry name" value="PEPTIDYL-PROLYL CIS-TRANS ISOMERASE D"/>
    <property type="match status" value="1"/>
</dbReference>
<comment type="similarity">
    <text evidence="11">Belongs to the PpiD chaperone family.</text>
</comment>
<dbReference type="Gene3D" id="3.10.50.40">
    <property type="match status" value="1"/>
</dbReference>
<evidence type="ECO:0000256" key="2">
    <source>
        <dbReference type="ARBA" id="ARBA00018370"/>
    </source>
</evidence>
<evidence type="ECO:0000313" key="17">
    <source>
        <dbReference type="Proteomes" id="UP000219439"/>
    </source>
</evidence>
<evidence type="ECO:0000256" key="11">
    <source>
        <dbReference type="ARBA" id="ARBA00038408"/>
    </source>
</evidence>
<evidence type="ECO:0000256" key="9">
    <source>
        <dbReference type="ARBA" id="ARBA00030642"/>
    </source>
</evidence>
<evidence type="ECO:0000256" key="13">
    <source>
        <dbReference type="ARBA" id="ARBA00042775"/>
    </source>
</evidence>
<accession>A0A285NFZ4</accession>
<name>A0A285NFZ4_9HYPH</name>
<organism evidence="16 17">
    <name type="scientific">Cohaesibacter gelatinilyticus</name>
    <dbReference type="NCBI Taxonomy" id="372072"/>
    <lineage>
        <taxon>Bacteria</taxon>
        <taxon>Pseudomonadati</taxon>
        <taxon>Pseudomonadota</taxon>
        <taxon>Alphaproteobacteria</taxon>
        <taxon>Hyphomicrobiales</taxon>
        <taxon>Cohaesibacteraceae</taxon>
    </lineage>
</organism>
<dbReference type="InterPro" id="IPR046357">
    <property type="entry name" value="PPIase_dom_sf"/>
</dbReference>
<keyword evidence="14" id="KW-0697">Rotamase</keyword>
<proteinExistence type="inferred from homology"/>
<keyword evidence="14 16" id="KW-0413">Isomerase</keyword>
<evidence type="ECO:0000256" key="5">
    <source>
        <dbReference type="ARBA" id="ARBA00022692"/>
    </source>
</evidence>
<dbReference type="InterPro" id="IPR027304">
    <property type="entry name" value="Trigger_fact/SurA_dom_sf"/>
</dbReference>
<evidence type="ECO:0000256" key="1">
    <source>
        <dbReference type="ARBA" id="ARBA00004382"/>
    </source>
</evidence>
<dbReference type="InterPro" id="IPR000297">
    <property type="entry name" value="PPIase_PpiC"/>
</dbReference>
<keyword evidence="3" id="KW-1003">Cell membrane</keyword>
<dbReference type="InterPro" id="IPR052029">
    <property type="entry name" value="PpiD_chaperone"/>
</dbReference>